<dbReference type="InterPro" id="IPR024515">
    <property type="entry name" value="DUF3397"/>
</dbReference>
<evidence type="ECO:0000256" key="1">
    <source>
        <dbReference type="SAM" id="Phobius"/>
    </source>
</evidence>
<reference evidence="2 3" key="1">
    <citation type="journal article" date="2013" name="J. Microbiol.">
        <title>Lysinibacillus chungkukjangi sp. nov., isolated from Chungkukjang, Korean fermented soybean food.</title>
        <authorList>
            <person name="Kim S.J."/>
            <person name="Jang Y.H."/>
            <person name="Hamada M."/>
            <person name="Ahn J.H."/>
            <person name="Weon H.Y."/>
            <person name="Suzuki K."/>
            <person name="Whang K.S."/>
            <person name="Kwon S.W."/>
        </authorList>
    </citation>
    <scope>NUCLEOTIDE SEQUENCE [LARGE SCALE GENOMIC DNA]</scope>
    <source>
        <strain evidence="2 3">MCCC 1A12701</strain>
    </source>
</reference>
<keyword evidence="3" id="KW-1185">Reference proteome</keyword>
<proteinExistence type="predicted"/>
<keyword evidence="1" id="KW-1133">Transmembrane helix</keyword>
<name>A0A3N9UT52_9BACI</name>
<dbReference type="OrthoDB" id="2353183at2"/>
<feature type="transmembrane region" description="Helical" evidence="1">
    <location>
        <begin position="104"/>
        <end position="125"/>
    </location>
</feature>
<dbReference type="Pfam" id="PF11877">
    <property type="entry name" value="DUF3397"/>
    <property type="match status" value="1"/>
</dbReference>
<dbReference type="EMBL" id="RRCT01000006">
    <property type="protein sequence ID" value="RQW75056.1"/>
    <property type="molecule type" value="Genomic_DNA"/>
</dbReference>
<dbReference type="RefSeq" id="WP_124764104.1">
    <property type="nucleotide sequence ID" value="NZ_JAFBDY010000005.1"/>
</dbReference>
<protein>
    <submittedName>
        <fullName evidence="2">DUF3397 domain-containing protein</fullName>
    </submittedName>
</protein>
<feature type="transmembrane region" description="Helical" evidence="1">
    <location>
        <begin position="6"/>
        <end position="26"/>
    </location>
</feature>
<keyword evidence="1" id="KW-0472">Membrane</keyword>
<accession>A0A3N9UT52</accession>
<dbReference type="AlphaFoldDB" id="A0A3N9UT52"/>
<gene>
    <name evidence="2" type="ORF">EBB45_08755</name>
</gene>
<keyword evidence="1" id="KW-0812">Transmembrane</keyword>
<organism evidence="2 3">
    <name type="scientific">Lysinibacillus composti</name>
    <dbReference type="NCBI Taxonomy" id="720633"/>
    <lineage>
        <taxon>Bacteria</taxon>
        <taxon>Bacillati</taxon>
        <taxon>Bacillota</taxon>
        <taxon>Bacilli</taxon>
        <taxon>Bacillales</taxon>
        <taxon>Bacillaceae</taxon>
        <taxon>Lysinibacillus</taxon>
    </lineage>
</organism>
<comment type="caution">
    <text evidence="2">The sequence shown here is derived from an EMBL/GenBank/DDBJ whole genome shotgun (WGS) entry which is preliminary data.</text>
</comment>
<feature type="transmembrane region" description="Helical" evidence="1">
    <location>
        <begin position="63"/>
        <end position="83"/>
    </location>
</feature>
<sequence length="131" mass="15423">MKIVIQTVISVIILFPILLFFLTYIIYRKRKKNHTKAFGLAADLTTFILFFSVTLSVSSLWGVNYSLFIFMIALLIAIIITYIDWRSKKEIELLALFKRIWRTYFIILTVAYLFVWIVGLSLNIIEYVELV</sequence>
<dbReference type="Proteomes" id="UP000274033">
    <property type="component" value="Unassembled WGS sequence"/>
</dbReference>
<evidence type="ECO:0000313" key="2">
    <source>
        <dbReference type="EMBL" id="RQW75056.1"/>
    </source>
</evidence>
<evidence type="ECO:0000313" key="3">
    <source>
        <dbReference type="Proteomes" id="UP000274033"/>
    </source>
</evidence>
<feature type="transmembrane region" description="Helical" evidence="1">
    <location>
        <begin position="38"/>
        <end position="57"/>
    </location>
</feature>